<dbReference type="Proteomes" id="UP001259982">
    <property type="component" value="Unassembled WGS sequence"/>
</dbReference>
<feature type="binding site" evidence="5">
    <location>
        <begin position="130"/>
        <end position="134"/>
    </location>
    <ligand>
        <name>S-adenosyl-L-methionine</name>
        <dbReference type="ChEBI" id="CHEBI:59789"/>
    </ligand>
</feature>
<keyword evidence="1 5" id="KW-0489">Methyltransferase</keyword>
<comment type="function">
    <text evidence="5">Methylates the class 1 translation termination release factors RF1/PrfA and RF2/PrfB on the glutamine residue of the universally conserved GGQ motif.</text>
</comment>
<feature type="domain" description="Release factor glutamine methyltransferase N-terminal" evidence="7">
    <location>
        <begin position="16"/>
        <end position="85"/>
    </location>
</feature>
<evidence type="ECO:0000256" key="4">
    <source>
        <dbReference type="ARBA" id="ARBA00048391"/>
    </source>
</evidence>
<comment type="catalytic activity">
    <reaction evidence="4 5">
        <text>L-glutaminyl-[peptide chain release factor] + S-adenosyl-L-methionine = N(5)-methyl-L-glutaminyl-[peptide chain release factor] + S-adenosyl-L-homocysteine + H(+)</text>
        <dbReference type="Rhea" id="RHEA:42896"/>
        <dbReference type="Rhea" id="RHEA-COMP:10271"/>
        <dbReference type="Rhea" id="RHEA-COMP:10272"/>
        <dbReference type="ChEBI" id="CHEBI:15378"/>
        <dbReference type="ChEBI" id="CHEBI:30011"/>
        <dbReference type="ChEBI" id="CHEBI:57856"/>
        <dbReference type="ChEBI" id="CHEBI:59789"/>
        <dbReference type="ChEBI" id="CHEBI:61891"/>
        <dbReference type="EC" id="2.1.1.297"/>
    </reaction>
</comment>
<name>A0ABU3BAA7_9GAMM</name>
<dbReference type="InterPro" id="IPR050320">
    <property type="entry name" value="N5-glutamine_MTase"/>
</dbReference>
<keyword evidence="3 5" id="KW-0949">S-adenosyl-L-methionine</keyword>
<dbReference type="EC" id="2.1.1.297" evidence="5"/>
<protein>
    <recommendedName>
        <fullName evidence="5">Release factor glutamine methyltransferase</fullName>
        <shortName evidence="5">RF MTase</shortName>
        <ecNumber evidence="5">2.1.1.297</ecNumber>
    </recommendedName>
    <alternativeName>
        <fullName evidence="5">N5-glutamine methyltransferase PrmC</fullName>
    </alternativeName>
    <alternativeName>
        <fullName evidence="5">Protein-(glutamine-N5) MTase PrmC</fullName>
    </alternativeName>
    <alternativeName>
        <fullName evidence="5">Protein-glutamine N-methyltransferase PrmC</fullName>
    </alternativeName>
</protein>
<evidence type="ECO:0000259" key="6">
    <source>
        <dbReference type="Pfam" id="PF05175"/>
    </source>
</evidence>
<dbReference type="PROSITE" id="PS00092">
    <property type="entry name" value="N6_MTASE"/>
    <property type="match status" value="1"/>
</dbReference>
<dbReference type="EMBL" id="JAVRHY010000014">
    <property type="protein sequence ID" value="MDT0619405.1"/>
    <property type="molecule type" value="Genomic_DNA"/>
</dbReference>
<evidence type="ECO:0000259" key="7">
    <source>
        <dbReference type="Pfam" id="PF17827"/>
    </source>
</evidence>
<dbReference type="Pfam" id="PF17827">
    <property type="entry name" value="PrmC_N"/>
    <property type="match status" value="1"/>
</dbReference>
<organism evidence="8 9">
    <name type="scientific">Spectribacter acetivorans</name>
    <dbReference type="NCBI Taxonomy" id="3075603"/>
    <lineage>
        <taxon>Bacteria</taxon>
        <taxon>Pseudomonadati</taxon>
        <taxon>Pseudomonadota</taxon>
        <taxon>Gammaproteobacteria</taxon>
        <taxon>Salinisphaerales</taxon>
        <taxon>Salinisphaeraceae</taxon>
        <taxon>Spectribacter</taxon>
    </lineage>
</organism>
<dbReference type="Gene3D" id="1.10.8.10">
    <property type="entry name" value="DNA helicase RuvA subunit, C-terminal domain"/>
    <property type="match status" value="1"/>
</dbReference>
<reference evidence="8 9" key="1">
    <citation type="submission" date="2023-09" db="EMBL/GenBank/DDBJ databases">
        <authorList>
            <person name="Rey-Velasco X."/>
        </authorList>
    </citation>
    <scope>NUCLEOTIDE SEQUENCE [LARGE SCALE GENOMIC DNA]</scope>
    <source>
        <strain evidence="8 9">P385</strain>
    </source>
</reference>
<dbReference type="GO" id="GO:0102559">
    <property type="term" value="F:peptide chain release factor N(5)-glutamine methyltransferase activity"/>
    <property type="evidence" value="ECO:0007669"/>
    <property type="project" value="UniProtKB-EC"/>
</dbReference>
<dbReference type="PANTHER" id="PTHR18895">
    <property type="entry name" value="HEMK METHYLTRANSFERASE"/>
    <property type="match status" value="1"/>
</dbReference>
<accession>A0ABU3BAA7</accession>
<dbReference type="InterPro" id="IPR029063">
    <property type="entry name" value="SAM-dependent_MTases_sf"/>
</dbReference>
<evidence type="ECO:0000256" key="5">
    <source>
        <dbReference type="HAMAP-Rule" id="MF_02126"/>
    </source>
</evidence>
<dbReference type="RefSeq" id="WP_311659825.1">
    <property type="nucleotide sequence ID" value="NZ_JAVRHY010000014.1"/>
</dbReference>
<evidence type="ECO:0000256" key="2">
    <source>
        <dbReference type="ARBA" id="ARBA00022679"/>
    </source>
</evidence>
<dbReference type="SUPFAM" id="SSF53335">
    <property type="entry name" value="S-adenosyl-L-methionine-dependent methyltransferases"/>
    <property type="match status" value="1"/>
</dbReference>
<dbReference type="NCBIfam" id="TIGR03534">
    <property type="entry name" value="RF_mod_PrmC"/>
    <property type="match status" value="1"/>
</dbReference>
<dbReference type="Gene3D" id="3.40.50.150">
    <property type="entry name" value="Vaccinia Virus protein VP39"/>
    <property type="match status" value="1"/>
</dbReference>
<comment type="similarity">
    <text evidence="5">Belongs to the protein N5-glutamine methyltransferase family. PrmC subfamily.</text>
</comment>
<evidence type="ECO:0000313" key="9">
    <source>
        <dbReference type="Proteomes" id="UP001259982"/>
    </source>
</evidence>
<dbReference type="InterPro" id="IPR004556">
    <property type="entry name" value="HemK-like"/>
</dbReference>
<dbReference type="HAMAP" id="MF_02126">
    <property type="entry name" value="RF_methyltr_PrmC"/>
    <property type="match status" value="1"/>
</dbReference>
<dbReference type="NCBIfam" id="TIGR00536">
    <property type="entry name" value="hemK_fam"/>
    <property type="match status" value="1"/>
</dbReference>
<feature type="domain" description="Methyltransferase small" evidence="6">
    <location>
        <begin position="115"/>
        <end position="207"/>
    </location>
</feature>
<sequence>MPTVLDQTDAADRIRQVLTRATARLHRVSDTPELDAGLLLAHVLDKPRSFLFAHGGNAVAPAKRAAFEALVERRRAGEPVAYLVGTWGFWSLDLAVDARVLVPRPDTETLVETALSLLPTDQPATVADLGTGSGAIALAIARERPNCRVLATDASRDALAVATHNAERLALDNIDFAEGDWFAALGDTRFDMIVSNPPYVAEDDPHLTALTHEPRAALVADDNGCSCLRRLAEGAAAYLVPGGWLVLEHGPDQGFFARHVLGRCGFRDVRTDQDLGDRPRVTLGMTRQVR</sequence>
<dbReference type="InterPro" id="IPR002052">
    <property type="entry name" value="DNA_methylase_N6_adenine_CS"/>
</dbReference>
<dbReference type="Pfam" id="PF05175">
    <property type="entry name" value="MTS"/>
    <property type="match status" value="1"/>
</dbReference>
<dbReference type="GO" id="GO:0032259">
    <property type="term" value="P:methylation"/>
    <property type="evidence" value="ECO:0007669"/>
    <property type="project" value="UniProtKB-KW"/>
</dbReference>
<dbReference type="PANTHER" id="PTHR18895:SF74">
    <property type="entry name" value="MTRF1L RELEASE FACTOR GLUTAMINE METHYLTRANSFERASE"/>
    <property type="match status" value="1"/>
</dbReference>
<feature type="binding site" evidence="5">
    <location>
        <begin position="196"/>
        <end position="199"/>
    </location>
    <ligand>
        <name>substrate</name>
    </ligand>
</feature>
<gene>
    <name evidence="5 8" type="primary">prmC</name>
    <name evidence="8" type="ORF">RM531_13075</name>
</gene>
<evidence type="ECO:0000313" key="8">
    <source>
        <dbReference type="EMBL" id="MDT0619405.1"/>
    </source>
</evidence>
<evidence type="ECO:0000256" key="1">
    <source>
        <dbReference type="ARBA" id="ARBA00022603"/>
    </source>
</evidence>
<keyword evidence="9" id="KW-1185">Reference proteome</keyword>
<dbReference type="InterPro" id="IPR040758">
    <property type="entry name" value="PrmC_N"/>
</dbReference>
<dbReference type="CDD" id="cd02440">
    <property type="entry name" value="AdoMet_MTases"/>
    <property type="match status" value="1"/>
</dbReference>
<dbReference type="InterPro" id="IPR019874">
    <property type="entry name" value="RF_methyltr_PrmC"/>
</dbReference>
<dbReference type="InterPro" id="IPR007848">
    <property type="entry name" value="Small_mtfrase_dom"/>
</dbReference>
<feature type="binding site" evidence="5">
    <location>
        <position position="196"/>
    </location>
    <ligand>
        <name>S-adenosyl-L-methionine</name>
        <dbReference type="ChEBI" id="CHEBI:59789"/>
    </ligand>
</feature>
<feature type="binding site" evidence="5">
    <location>
        <position position="181"/>
    </location>
    <ligand>
        <name>S-adenosyl-L-methionine</name>
        <dbReference type="ChEBI" id="CHEBI:59789"/>
    </ligand>
</feature>
<keyword evidence="2 5" id="KW-0808">Transferase</keyword>
<comment type="caution">
    <text evidence="8">The sequence shown here is derived from an EMBL/GenBank/DDBJ whole genome shotgun (WGS) entry which is preliminary data.</text>
</comment>
<evidence type="ECO:0000256" key="3">
    <source>
        <dbReference type="ARBA" id="ARBA00022691"/>
    </source>
</evidence>
<feature type="binding site" evidence="5">
    <location>
        <position position="153"/>
    </location>
    <ligand>
        <name>S-adenosyl-L-methionine</name>
        <dbReference type="ChEBI" id="CHEBI:59789"/>
    </ligand>
</feature>
<proteinExistence type="inferred from homology"/>